<evidence type="ECO:0000313" key="2">
    <source>
        <dbReference type="EMBL" id="SDO43302.1"/>
    </source>
</evidence>
<dbReference type="EMBL" id="LT629709">
    <property type="protein sequence ID" value="SDO43302.1"/>
    <property type="molecule type" value="Genomic_DNA"/>
</dbReference>
<proteinExistence type="predicted"/>
<gene>
    <name evidence="1" type="ORF">BVK86_20595</name>
    <name evidence="2" type="ORF">SAMN04490202_0874</name>
</gene>
<name>A0A1H0JI90_PSERE</name>
<accession>A0A1H0JI90</accession>
<dbReference type="Proteomes" id="UP000198549">
    <property type="component" value="Chromosome I"/>
</dbReference>
<dbReference type="RefSeq" id="WP_075948156.1">
    <property type="nucleotide sequence ID" value="NZ_LT629709.1"/>
</dbReference>
<keyword evidence="3" id="KW-1185">Reference proteome</keyword>
<evidence type="ECO:0000313" key="4">
    <source>
        <dbReference type="Proteomes" id="UP000198549"/>
    </source>
</evidence>
<organism evidence="2 4">
    <name type="scientific">Pseudomonas reinekei</name>
    <dbReference type="NCBI Taxonomy" id="395598"/>
    <lineage>
        <taxon>Bacteria</taxon>
        <taxon>Pseudomonadati</taxon>
        <taxon>Pseudomonadota</taxon>
        <taxon>Gammaproteobacteria</taxon>
        <taxon>Pseudomonadales</taxon>
        <taxon>Pseudomonadaceae</taxon>
        <taxon>Pseudomonas</taxon>
    </lineage>
</organism>
<reference evidence="1" key="2">
    <citation type="submission" date="2017-01" db="EMBL/GenBank/DDBJ databases">
        <authorList>
            <person name="Mah S.A."/>
            <person name="Swanson W.J."/>
            <person name="Moy G.W."/>
            <person name="Vacquier V.D."/>
        </authorList>
    </citation>
    <scope>NUCLEOTIDE SEQUENCE [LARGE SCALE GENOMIC DNA]</scope>
    <source>
        <strain evidence="1">MT1</strain>
    </source>
</reference>
<reference evidence="2 4" key="1">
    <citation type="submission" date="2016-10" db="EMBL/GenBank/DDBJ databases">
        <authorList>
            <person name="de Groot N.N."/>
        </authorList>
    </citation>
    <scope>NUCLEOTIDE SEQUENCE [LARGE SCALE GENOMIC DNA]</scope>
    <source>
        <strain evidence="2 4">BS3776</strain>
    </source>
</reference>
<reference evidence="3" key="3">
    <citation type="submission" date="2017-01" db="EMBL/GenBank/DDBJ databases">
        <authorList>
            <person name="Poblete-Castro I."/>
        </authorList>
    </citation>
    <scope>NUCLEOTIDE SEQUENCE [LARGE SCALE GENOMIC DNA]</scope>
    <source>
        <strain evidence="3">DSM 18361 / CCUG 53116 / MT1</strain>
    </source>
</reference>
<dbReference type="EMBL" id="MSTQ01000013">
    <property type="protein sequence ID" value="OLU00926.1"/>
    <property type="molecule type" value="Genomic_DNA"/>
</dbReference>
<evidence type="ECO:0008006" key="5">
    <source>
        <dbReference type="Google" id="ProtNLM"/>
    </source>
</evidence>
<evidence type="ECO:0000313" key="3">
    <source>
        <dbReference type="Proteomes" id="UP000186756"/>
    </source>
</evidence>
<evidence type="ECO:0000313" key="1">
    <source>
        <dbReference type="EMBL" id="OLU00926.1"/>
    </source>
</evidence>
<dbReference type="AlphaFoldDB" id="A0A1H0JI90"/>
<protein>
    <recommendedName>
        <fullName evidence="5">RiboL-PSP-HEPN domain-containing protein</fullName>
    </recommendedName>
</protein>
<sequence length="252" mass="28620">MSSTKDYLFEVRLEQCIAWVEKTYGIEIDQDEPPDDWDSMAAEYDAMLDAQAEEAEAQWLERHSHNQFFREFSEELATASSLLGLEGGPSQVSMAHKLVYAHAVTLLETLINSVVRKLVTSEQSLMMKLAARHESLNKRTLTLKEIAEKPKVVETLVLNVLSEMSFHNVATIKGVLDAMFGEHMKGLELGHIARICKKRHDIVHRNGRTIEDELIELSIPEVRIAISTINDFAADLKRRIYEALAEQEHDGF</sequence>
<dbReference type="Proteomes" id="UP000186756">
    <property type="component" value="Unassembled WGS sequence"/>
</dbReference>